<keyword evidence="1" id="KW-0732">Signal</keyword>
<sequence>MHLLVIFAVPLLFAPGTVAAEIEEESRYDTMKMMMCGDEMAGMRSQIMECTQKIDFAGYEKVLTPCGAELESMDMEGDAYILL</sequence>
<dbReference type="AlphaFoldDB" id="A0AAV4W1X4"/>
<name>A0AAV4W1X4_CAEEX</name>
<reference evidence="2 3" key="1">
    <citation type="submission" date="2021-06" db="EMBL/GenBank/DDBJ databases">
        <title>Caerostris extrusa draft genome.</title>
        <authorList>
            <person name="Kono N."/>
            <person name="Arakawa K."/>
        </authorList>
    </citation>
    <scope>NUCLEOTIDE SEQUENCE [LARGE SCALE GENOMIC DNA]</scope>
</reference>
<evidence type="ECO:0000256" key="1">
    <source>
        <dbReference type="SAM" id="SignalP"/>
    </source>
</evidence>
<gene>
    <name evidence="2" type="ORF">CEXT_374651</name>
</gene>
<feature type="signal peptide" evidence="1">
    <location>
        <begin position="1"/>
        <end position="19"/>
    </location>
</feature>
<dbReference type="Proteomes" id="UP001054945">
    <property type="component" value="Unassembled WGS sequence"/>
</dbReference>
<feature type="chain" id="PRO_5043539975" evidence="1">
    <location>
        <begin position="20"/>
        <end position="83"/>
    </location>
</feature>
<organism evidence="2 3">
    <name type="scientific">Caerostris extrusa</name>
    <name type="common">Bark spider</name>
    <name type="synonym">Caerostris bankana</name>
    <dbReference type="NCBI Taxonomy" id="172846"/>
    <lineage>
        <taxon>Eukaryota</taxon>
        <taxon>Metazoa</taxon>
        <taxon>Ecdysozoa</taxon>
        <taxon>Arthropoda</taxon>
        <taxon>Chelicerata</taxon>
        <taxon>Arachnida</taxon>
        <taxon>Araneae</taxon>
        <taxon>Araneomorphae</taxon>
        <taxon>Entelegynae</taxon>
        <taxon>Araneoidea</taxon>
        <taxon>Araneidae</taxon>
        <taxon>Caerostris</taxon>
    </lineage>
</organism>
<proteinExistence type="predicted"/>
<evidence type="ECO:0000313" key="2">
    <source>
        <dbReference type="EMBL" id="GIY75889.1"/>
    </source>
</evidence>
<keyword evidence="3" id="KW-1185">Reference proteome</keyword>
<dbReference type="EMBL" id="BPLR01015411">
    <property type="protein sequence ID" value="GIY75889.1"/>
    <property type="molecule type" value="Genomic_DNA"/>
</dbReference>
<comment type="caution">
    <text evidence="2">The sequence shown here is derived from an EMBL/GenBank/DDBJ whole genome shotgun (WGS) entry which is preliminary data.</text>
</comment>
<accession>A0AAV4W1X4</accession>
<protein>
    <submittedName>
        <fullName evidence="2">Uncharacterized protein</fullName>
    </submittedName>
</protein>
<evidence type="ECO:0000313" key="3">
    <source>
        <dbReference type="Proteomes" id="UP001054945"/>
    </source>
</evidence>